<dbReference type="Proteomes" id="UP000316621">
    <property type="component" value="Chromosome 1"/>
</dbReference>
<reference evidence="1 2" key="1">
    <citation type="journal article" date="2018" name="Science">
        <title>The opium poppy genome and morphinan production.</title>
        <authorList>
            <person name="Guo L."/>
            <person name="Winzer T."/>
            <person name="Yang X."/>
            <person name="Li Y."/>
            <person name="Ning Z."/>
            <person name="He Z."/>
            <person name="Teodor R."/>
            <person name="Lu Y."/>
            <person name="Bowser T.A."/>
            <person name="Graham I.A."/>
            <person name="Ye K."/>
        </authorList>
    </citation>
    <scope>NUCLEOTIDE SEQUENCE [LARGE SCALE GENOMIC DNA]</scope>
    <source>
        <strain evidence="2">cv. HN1</strain>
        <tissue evidence="1">Leaves</tissue>
    </source>
</reference>
<gene>
    <name evidence="1" type="ORF">C5167_038525</name>
</gene>
<dbReference type="EMBL" id="CM010715">
    <property type="protein sequence ID" value="RZC45575.1"/>
    <property type="molecule type" value="Genomic_DNA"/>
</dbReference>
<dbReference type="Gramene" id="RZC45575">
    <property type="protein sequence ID" value="RZC45575"/>
    <property type="gene ID" value="C5167_038525"/>
</dbReference>
<evidence type="ECO:0000313" key="1">
    <source>
        <dbReference type="EMBL" id="RZC45575.1"/>
    </source>
</evidence>
<organism evidence="1 2">
    <name type="scientific">Papaver somniferum</name>
    <name type="common">Opium poppy</name>
    <dbReference type="NCBI Taxonomy" id="3469"/>
    <lineage>
        <taxon>Eukaryota</taxon>
        <taxon>Viridiplantae</taxon>
        <taxon>Streptophyta</taxon>
        <taxon>Embryophyta</taxon>
        <taxon>Tracheophyta</taxon>
        <taxon>Spermatophyta</taxon>
        <taxon>Magnoliopsida</taxon>
        <taxon>Ranunculales</taxon>
        <taxon>Papaveraceae</taxon>
        <taxon>Papaveroideae</taxon>
        <taxon>Papaver</taxon>
    </lineage>
</organism>
<protein>
    <submittedName>
        <fullName evidence="1">Uncharacterized protein</fullName>
    </submittedName>
</protein>
<evidence type="ECO:0000313" key="2">
    <source>
        <dbReference type="Proteomes" id="UP000316621"/>
    </source>
</evidence>
<accession>A0A4Y7IDR2</accession>
<keyword evidence="2" id="KW-1185">Reference proteome</keyword>
<name>A0A4Y7IDR2_PAPSO</name>
<proteinExistence type="predicted"/>
<dbReference type="AlphaFoldDB" id="A0A4Y7IDR2"/>
<sequence>MNRAWVGLAETLEGSIMVITESNGSKLIGFVTPRREHPNPCKLDGAIDPVIIRGSYEPNEEVGELDKMIPAYTSDIFQGGKPHSVPSISINLVINDALNCAAVRFNSQKHQVNLNSDLVVILQQVHLNSFAVQILIRKL</sequence>